<sequence>MESLGDDAYFTFDSTTHSMIGIADGVGGWNRNGSTGIAALVSNRIMSECLKCCENGERDPRNVMKQSFENIVKDNLSKGSSTVCIASIDKMANKLSVCNFGDSQYDIILLFTDGVCDNLFQSEILEICTGLDTSYEIACSIVKKSKEKTRTPSTDFAEIYPTPFSKSRNLKYTAKPDDITCVCQIIE</sequence>
<keyword evidence="1" id="KW-0464">Manganese</keyword>
<evidence type="ECO:0000256" key="1">
    <source>
        <dbReference type="RuleBase" id="RU366020"/>
    </source>
</evidence>
<dbReference type="RefSeq" id="XP_002681363.1">
    <property type="nucleotide sequence ID" value="XM_002681317.1"/>
</dbReference>
<dbReference type="InParanoid" id="D2V3D8"/>
<dbReference type="PANTHER" id="PTHR12320">
    <property type="entry name" value="PROTEIN PHOSPHATASE 2C"/>
    <property type="match status" value="1"/>
</dbReference>
<dbReference type="GeneID" id="8852474"/>
<keyword evidence="1" id="KW-0904">Protein phosphatase</keyword>
<dbReference type="PANTHER" id="PTHR12320:SF1">
    <property type="entry name" value="PROTEIN PHOSPHATASE PTC7 HOMOLOG"/>
    <property type="match status" value="1"/>
</dbReference>
<reference evidence="2 3" key="1">
    <citation type="journal article" date="2010" name="Cell">
        <title>The genome of Naegleria gruberi illuminates early eukaryotic versatility.</title>
        <authorList>
            <person name="Fritz-Laylin L.K."/>
            <person name="Prochnik S.E."/>
            <person name="Ginger M.L."/>
            <person name="Dacks J.B."/>
            <person name="Carpenter M.L."/>
            <person name="Field M.C."/>
            <person name="Kuo A."/>
            <person name="Paredez A."/>
            <person name="Chapman J."/>
            <person name="Pham J."/>
            <person name="Shu S."/>
            <person name="Neupane R."/>
            <person name="Cipriano M."/>
            <person name="Mancuso J."/>
            <person name="Tu H."/>
            <person name="Salamov A."/>
            <person name="Lindquist E."/>
            <person name="Shapiro H."/>
            <person name="Lucas S."/>
            <person name="Grigoriev I.V."/>
            <person name="Cande W.Z."/>
            <person name="Fulton C."/>
            <person name="Rokhsar D.S."/>
            <person name="Dawson S.C."/>
        </authorList>
    </citation>
    <scope>NUCLEOTIDE SEQUENCE [LARGE SCALE GENOMIC DNA]</scope>
    <source>
        <strain evidence="2 3">NEG-M</strain>
    </source>
</reference>
<gene>
    <name evidence="2" type="ORF">NAEGRDRAFT_63322</name>
</gene>
<comment type="catalytic activity">
    <reaction evidence="1">
        <text>O-phospho-L-seryl-[protein] + H2O = L-seryl-[protein] + phosphate</text>
        <dbReference type="Rhea" id="RHEA:20629"/>
        <dbReference type="Rhea" id="RHEA-COMP:9863"/>
        <dbReference type="Rhea" id="RHEA-COMP:11604"/>
        <dbReference type="ChEBI" id="CHEBI:15377"/>
        <dbReference type="ChEBI" id="CHEBI:29999"/>
        <dbReference type="ChEBI" id="CHEBI:43474"/>
        <dbReference type="ChEBI" id="CHEBI:83421"/>
        <dbReference type="EC" id="3.1.3.16"/>
    </reaction>
</comment>
<comment type="cofactor">
    <cofactor evidence="1">
        <name>Mn(2+)</name>
        <dbReference type="ChEBI" id="CHEBI:29035"/>
    </cofactor>
</comment>
<dbReference type="GO" id="GO:0004722">
    <property type="term" value="F:protein serine/threonine phosphatase activity"/>
    <property type="evidence" value="ECO:0007669"/>
    <property type="project" value="UniProtKB-EC"/>
</dbReference>
<dbReference type="GO" id="GO:0046872">
    <property type="term" value="F:metal ion binding"/>
    <property type="evidence" value="ECO:0007669"/>
    <property type="project" value="UniProtKB-UniRule"/>
</dbReference>
<dbReference type="OrthoDB" id="60843at2759"/>
<dbReference type="EMBL" id="GG738850">
    <property type="protein sequence ID" value="EFC48619.1"/>
    <property type="molecule type" value="Genomic_DNA"/>
</dbReference>
<proteinExistence type="inferred from homology"/>
<comment type="cofactor">
    <cofactor evidence="1">
        <name>Mg(2+)</name>
        <dbReference type="ChEBI" id="CHEBI:18420"/>
    </cofactor>
</comment>
<dbReference type="STRING" id="5762.D2V3D8"/>
<dbReference type="eggNOG" id="KOG1379">
    <property type="taxonomic scope" value="Eukaryota"/>
</dbReference>
<comment type="similarity">
    <text evidence="1">Belongs to the PP2C family.</text>
</comment>
<protein>
    <recommendedName>
        <fullName evidence="1">Protein phosphatase</fullName>
        <ecNumber evidence="1">3.1.3.16</ecNumber>
    </recommendedName>
</protein>
<evidence type="ECO:0000313" key="2">
    <source>
        <dbReference type="EMBL" id="EFC48619.1"/>
    </source>
</evidence>
<dbReference type="EC" id="3.1.3.16" evidence="1"/>
<accession>D2V3D8</accession>
<dbReference type="SUPFAM" id="SSF81606">
    <property type="entry name" value="PP2C-like"/>
    <property type="match status" value="1"/>
</dbReference>
<dbReference type="VEuPathDB" id="AmoebaDB:NAEGRDRAFT_63322"/>
<keyword evidence="3" id="KW-1185">Reference proteome</keyword>
<dbReference type="Gene3D" id="3.60.40.10">
    <property type="entry name" value="PPM-type phosphatase domain"/>
    <property type="match status" value="1"/>
</dbReference>
<keyword evidence="1" id="KW-0460">Magnesium</keyword>
<dbReference type="AlphaFoldDB" id="D2V3D8"/>
<keyword evidence="1" id="KW-0378">Hydrolase</keyword>
<dbReference type="InterPro" id="IPR036457">
    <property type="entry name" value="PPM-type-like_dom_sf"/>
</dbReference>
<organism evidence="3">
    <name type="scientific">Naegleria gruberi</name>
    <name type="common">Amoeba</name>
    <dbReference type="NCBI Taxonomy" id="5762"/>
    <lineage>
        <taxon>Eukaryota</taxon>
        <taxon>Discoba</taxon>
        <taxon>Heterolobosea</taxon>
        <taxon>Tetramitia</taxon>
        <taxon>Eutetramitia</taxon>
        <taxon>Vahlkampfiidae</taxon>
        <taxon>Naegleria</taxon>
    </lineage>
</organism>
<dbReference type="Proteomes" id="UP000006671">
    <property type="component" value="Unassembled WGS sequence"/>
</dbReference>
<dbReference type="KEGG" id="ngr:NAEGRDRAFT_63322"/>
<comment type="catalytic activity">
    <reaction evidence="1">
        <text>O-phospho-L-threonyl-[protein] + H2O = L-threonyl-[protein] + phosphate</text>
        <dbReference type="Rhea" id="RHEA:47004"/>
        <dbReference type="Rhea" id="RHEA-COMP:11060"/>
        <dbReference type="Rhea" id="RHEA-COMP:11605"/>
        <dbReference type="ChEBI" id="CHEBI:15377"/>
        <dbReference type="ChEBI" id="CHEBI:30013"/>
        <dbReference type="ChEBI" id="CHEBI:43474"/>
        <dbReference type="ChEBI" id="CHEBI:61977"/>
        <dbReference type="EC" id="3.1.3.16"/>
    </reaction>
</comment>
<keyword evidence="1" id="KW-0479">Metal-binding</keyword>
<evidence type="ECO:0000313" key="3">
    <source>
        <dbReference type="Proteomes" id="UP000006671"/>
    </source>
</evidence>
<name>D2V3D8_NAEGR</name>
<dbReference type="InterPro" id="IPR039123">
    <property type="entry name" value="PPTC7"/>
</dbReference>